<dbReference type="AlphaFoldDB" id="A0A176QF14"/>
<dbReference type="Proteomes" id="UP000076976">
    <property type="component" value="Unassembled WGS sequence"/>
</dbReference>
<protein>
    <submittedName>
        <fullName evidence="2">DoxX family protein</fullName>
    </submittedName>
</protein>
<gene>
    <name evidence="2" type="ORF">AWH69_00260</name>
</gene>
<keyword evidence="3" id="KW-1185">Reference proteome</keyword>
<evidence type="ECO:0000256" key="1">
    <source>
        <dbReference type="SAM" id="Phobius"/>
    </source>
</evidence>
<feature type="transmembrane region" description="Helical" evidence="1">
    <location>
        <begin position="26"/>
        <end position="47"/>
    </location>
</feature>
<keyword evidence="1" id="KW-1133">Transmembrane helix</keyword>
<feature type="transmembrane region" description="Helical" evidence="1">
    <location>
        <begin position="159"/>
        <end position="179"/>
    </location>
</feature>
<evidence type="ECO:0000313" key="3">
    <source>
        <dbReference type="Proteomes" id="UP000076976"/>
    </source>
</evidence>
<dbReference type="RefSeq" id="WP_068269783.1">
    <property type="nucleotide sequence ID" value="NZ_LQZG01000001.1"/>
</dbReference>
<reference evidence="2 3" key="1">
    <citation type="submission" date="2016-01" db="EMBL/GenBank/DDBJ databases">
        <title>Janibacter melonis strain CD11_4 genome sequencing and assembly.</title>
        <authorList>
            <person name="Nair G.R."/>
            <person name="Kaur G."/>
            <person name="Chander A.M."/>
            <person name="Mayilraj S."/>
        </authorList>
    </citation>
    <scope>NUCLEOTIDE SEQUENCE [LARGE SCALE GENOMIC DNA]</scope>
    <source>
        <strain evidence="2 3">CD11-4</strain>
    </source>
</reference>
<keyword evidence="1" id="KW-0812">Transmembrane</keyword>
<organism evidence="2 3">
    <name type="scientific">Janibacter melonis</name>
    <dbReference type="NCBI Taxonomy" id="262209"/>
    <lineage>
        <taxon>Bacteria</taxon>
        <taxon>Bacillati</taxon>
        <taxon>Actinomycetota</taxon>
        <taxon>Actinomycetes</taxon>
        <taxon>Micrococcales</taxon>
        <taxon>Intrasporangiaceae</taxon>
        <taxon>Janibacter</taxon>
    </lineage>
</organism>
<dbReference type="STRING" id="262209.AWH69_00260"/>
<proteinExistence type="predicted"/>
<name>A0A176QF14_9MICO</name>
<evidence type="ECO:0000313" key="2">
    <source>
        <dbReference type="EMBL" id="OAB88290.1"/>
    </source>
</evidence>
<comment type="caution">
    <text evidence="2">The sequence shown here is derived from an EMBL/GenBank/DDBJ whole genome shotgun (WGS) entry which is preliminary data.</text>
</comment>
<accession>A0A176QF14</accession>
<dbReference type="EMBL" id="LQZG01000001">
    <property type="protein sequence ID" value="OAB88290.1"/>
    <property type="molecule type" value="Genomic_DNA"/>
</dbReference>
<feature type="transmembrane region" description="Helical" evidence="1">
    <location>
        <begin position="120"/>
        <end position="139"/>
    </location>
</feature>
<sequence length="189" mass="20004">MTATQDARRTTGAQVTHHEDVVRSPIARYVMGALRVVLGFTFLWAFVDKLFGFGYTTPAGAGWLDGGSPTTGFLTKNPAVTEGPLGDVFAGFAGGVWDWLFMAGLLGIGLAVLLGAGMKVAAWAGVVLLGLMYLAELPIGRPDAGFTNPLVDSHWIEALALLALAYTFSGDTLGIGRWWGRVVGDGFLR</sequence>
<keyword evidence="1" id="KW-0472">Membrane</keyword>
<feature type="transmembrane region" description="Helical" evidence="1">
    <location>
        <begin position="88"/>
        <end position="113"/>
    </location>
</feature>